<protein>
    <submittedName>
        <fullName evidence="1">Uncharacterized protein</fullName>
    </submittedName>
</protein>
<comment type="caution">
    <text evidence="1">The sequence shown here is derived from an EMBL/GenBank/DDBJ whole genome shotgun (WGS) entry which is preliminary data.</text>
</comment>
<dbReference type="AlphaFoldDB" id="A0A8H4KWJ6"/>
<dbReference type="Proteomes" id="UP000605986">
    <property type="component" value="Unassembled WGS sequence"/>
</dbReference>
<sequence length="116" mass="13528">METTIDFIANLPVYEHEKPFFLHPSATAEEVDKIKTSNVQWDARSVTLHSMRKNPDISLEKSGFCYIQHESKHLPAPNMGSDAVMKYRQESEDLMRSFFNAEFVHCYDYKVRVVNL</sequence>
<evidence type="ECO:0000313" key="1">
    <source>
        <dbReference type="EMBL" id="KAF4458061.1"/>
    </source>
</evidence>
<reference evidence="1" key="1">
    <citation type="submission" date="2020-01" db="EMBL/GenBank/DDBJ databases">
        <title>Identification and distribution of gene clusters putatively required for synthesis of sphingolipid metabolism inhibitors in phylogenetically diverse species of the filamentous fungus Fusarium.</title>
        <authorList>
            <person name="Kim H.-S."/>
            <person name="Busman M."/>
            <person name="Brown D.W."/>
            <person name="Divon H."/>
            <person name="Uhlig S."/>
            <person name="Proctor R.H."/>
        </authorList>
    </citation>
    <scope>NUCLEOTIDE SEQUENCE</scope>
    <source>
        <strain evidence="1">NRRL 53441</strain>
    </source>
</reference>
<proteinExistence type="predicted"/>
<keyword evidence="2" id="KW-1185">Reference proteome</keyword>
<accession>A0A8H4KWJ6</accession>
<gene>
    <name evidence="1" type="ORF">F53441_136</name>
</gene>
<name>A0A8H4KWJ6_9HYPO</name>
<dbReference type="OrthoDB" id="412788at2759"/>
<evidence type="ECO:0000313" key="2">
    <source>
        <dbReference type="Proteomes" id="UP000605986"/>
    </source>
</evidence>
<dbReference type="EMBL" id="JAADJG010000005">
    <property type="protein sequence ID" value="KAF4458061.1"/>
    <property type="molecule type" value="Genomic_DNA"/>
</dbReference>
<organism evidence="1 2">
    <name type="scientific">Fusarium austroafricanum</name>
    <dbReference type="NCBI Taxonomy" id="2364996"/>
    <lineage>
        <taxon>Eukaryota</taxon>
        <taxon>Fungi</taxon>
        <taxon>Dikarya</taxon>
        <taxon>Ascomycota</taxon>
        <taxon>Pezizomycotina</taxon>
        <taxon>Sordariomycetes</taxon>
        <taxon>Hypocreomycetidae</taxon>
        <taxon>Hypocreales</taxon>
        <taxon>Nectriaceae</taxon>
        <taxon>Fusarium</taxon>
        <taxon>Fusarium concolor species complex</taxon>
    </lineage>
</organism>